<dbReference type="VEuPathDB" id="CryptoDB:Vbra_9643"/>
<evidence type="ECO:0000256" key="1">
    <source>
        <dbReference type="SAM" id="MobiDB-lite"/>
    </source>
</evidence>
<reference evidence="2 3" key="1">
    <citation type="submission" date="2014-11" db="EMBL/GenBank/DDBJ databases">
        <authorList>
            <person name="Zhu J."/>
            <person name="Qi W."/>
            <person name="Song R."/>
        </authorList>
    </citation>
    <scope>NUCLEOTIDE SEQUENCE [LARGE SCALE GENOMIC DNA]</scope>
</reference>
<evidence type="ECO:0000313" key="2">
    <source>
        <dbReference type="EMBL" id="CEM22150.1"/>
    </source>
</evidence>
<accession>A0A0G4G2D5</accession>
<sequence length="191" mass="20588">MQWCGRHADEDSEGGTPLATPETLTTAKATEEVLDDEWDTTYVEEMSWETLCDVIKESSPSEIAILVNKAKAVSVGASPEDGGQVKRSAEGEAKGASGSGRQPGLRQPLLAFASIPYDVLALTLALLPLDLLSAAAGASLTPVDTREWEVLAANYTHLIIDHDDTSATFFEKLSFAAAYEWGRRLPHLRSI</sequence>
<evidence type="ECO:0000313" key="3">
    <source>
        <dbReference type="Proteomes" id="UP000041254"/>
    </source>
</evidence>
<dbReference type="Proteomes" id="UP000041254">
    <property type="component" value="Unassembled WGS sequence"/>
</dbReference>
<feature type="non-terminal residue" evidence="2">
    <location>
        <position position="191"/>
    </location>
</feature>
<keyword evidence="3" id="KW-1185">Reference proteome</keyword>
<dbReference type="InParanoid" id="A0A0G4G2D5"/>
<gene>
    <name evidence="2" type="ORF">Vbra_9643</name>
</gene>
<feature type="region of interest" description="Disordered" evidence="1">
    <location>
        <begin position="1"/>
        <end position="21"/>
    </location>
</feature>
<name>A0A0G4G2D5_VITBC</name>
<proteinExistence type="predicted"/>
<feature type="region of interest" description="Disordered" evidence="1">
    <location>
        <begin position="76"/>
        <end position="101"/>
    </location>
</feature>
<organism evidence="2 3">
    <name type="scientific">Vitrella brassicaformis (strain CCMP3155)</name>
    <dbReference type="NCBI Taxonomy" id="1169540"/>
    <lineage>
        <taxon>Eukaryota</taxon>
        <taxon>Sar</taxon>
        <taxon>Alveolata</taxon>
        <taxon>Colpodellida</taxon>
        <taxon>Vitrellaceae</taxon>
        <taxon>Vitrella</taxon>
    </lineage>
</organism>
<dbReference type="AlphaFoldDB" id="A0A0G4G2D5"/>
<feature type="compositionally biased region" description="Basic and acidic residues" evidence="1">
    <location>
        <begin position="83"/>
        <end position="93"/>
    </location>
</feature>
<dbReference type="EMBL" id="CDMY01000552">
    <property type="protein sequence ID" value="CEM22150.1"/>
    <property type="molecule type" value="Genomic_DNA"/>
</dbReference>
<dbReference type="PhylomeDB" id="A0A0G4G2D5"/>
<protein>
    <submittedName>
        <fullName evidence="2">Uncharacterized protein</fullName>
    </submittedName>
</protein>